<organism evidence="1 2">
    <name type="scientific">Ramazzottius varieornatus</name>
    <name type="common">Water bear</name>
    <name type="synonym">Tardigrade</name>
    <dbReference type="NCBI Taxonomy" id="947166"/>
    <lineage>
        <taxon>Eukaryota</taxon>
        <taxon>Metazoa</taxon>
        <taxon>Ecdysozoa</taxon>
        <taxon>Tardigrada</taxon>
        <taxon>Eutardigrada</taxon>
        <taxon>Parachela</taxon>
        <taxon>Hypsibioidea</taxon>
        <taxon>Ramazzottiidae</taxon>
        <taxon>Ramazzottius</taxon>
    </lineage>
</organism>
<dbReference type="EMBL" id="BDGG01000004">
    <property type="protein sequence ID" value="GAU97587.1"/>
    <property type="molecule type" value="Genomic_DNA"/>
</dbReference>
<accession>A0A1D1VCX1</accession>
<evidence type="ECO:0000313" key="2">
    <source>
        <dbReference type="Proteomes" id="UP000186922"/>
    </source>
</evidence>
<dbReference type="AlphaFoldDB" id="A0A1D1VCX1"/>
<reference evidence="1 2" key="1">
    <citation type="journal article" date="2016" name="Nat. Commun.">
        <title>Extremotolerant tardigrade genome and improved radiotolerance of human cultured cells by tardigrade-unique protein.</title>
        <authorList>
            <person name="Hashimoto T."/>
            <person name="Horikawa D.D."/>
            <person name="Saito Y."/>
            <person name="Kuwahara H."/>
            <person name="Kozuka-Hata H."/>
            <person name="Shin-I T."/>
            <person name="Minakuchi Y."/>
            <person name="Ohishi K."/>
            <person name="Motoyama A."/>
            <person name="Aizu T."/>
            <person name="Enomoto A."/>
            <person name="Kondo K."/>
            <person name="Tanaka S."/>
            <person name="Hara Y."/>
            <person name="Koshikawa S."/>
            <person name="Sagara H."/>
            <person name="Miura T."/>
            <person name="Yokobori S."/>
            <person name="Miyagawa K."/>
            <person name="Suzuki Y."/>
            <person name="Kubo T."/>
            <person name="Oyama M."/>
            <person name="Kohara Y."/>
            <person name="Fujiyama A."/>
            <person name="Arakawa K."/>
            <person name="Katayama T."/>
            <person name="Toyoda A."/>
            <person name="Kunieda T."/>
        </authorList>
    </citation>
    <scope>NUCLEOTIDE SEQUENCE [LARGE SCALE GENOMIC DNA]</scope>
    <source>
        <strain evidence="1 2">YOKOZUNA-1</strain>
    </source>
</reference>
<proteinExistence type="predicted"/>
<dbReference type="Proteomes" id="UP000186922">
    <property type="component" value="Unassembled WGS sequence"/>
</dbReference>
<protein>
    <submittedName>
        <fullName evidence="1">Uncharacterized protein</fullName>
    </submittedName>
</protein>
<keyword evidence="2" id="KW-1185">Reference proteome</keyword>
<gene>
    <name evidence="1" type="primary">RvY_08860-1</name>
    <name evidence="1" type="synonym">RvY_08860.1</name>
    <name evidence="1" type="ORF">RvY_08860</name>
</gene>
<name>A0A1D1VCX1_RAMVA</name>
<sequence length="135" mass="14873">MLIDTAGDYGESGRKEIQPSLCGTGDIDYFSALEHAPRPVSLQCEKCVRMDGNRGLTAWNAVLFTSCDTILRICSSFGCKSQPLRCLDCTAFLLSEHLNDIAVRAFVTLIINCRNEVREVAEDTRIARGEEPASL</sequence>
<evidence type="ECO:0000313" key="1">
    <source>
        <dbReference type="EMBL" id="GAU97587.1"/>
    </source>
</evidence>
<comment type="caution">
    <text evidence="1">The sequence shown here is derived from an EMBL/GenBank/DDBJ whole genome shotgun (WGS) entry which is preliminary data.</text>
</comment>